<evidence type="ECO:0008006" key="3">
    <source>
        <dbReference type="Google" id="ProtNLM"/>
    </source>
</evidence>
<comment type="caution">
    <text evidence="1">The sequence shown here is derived from an EMBL/GenBank/DDBJ whole genome shotgun (WGS) entry which is preliminary data.</text>
</comment>
<keyword evidence="2" id="KW-1185">Reference proteome</keyword>
<gene>
    <name evidence="1" type="ORF">H5410_044683</name>
</gene>
<organism evidence="1 2">
    <name type="scientific">Solanum commersonii</name>
    <name type="common">Commerson's wild potato</name>
    <name type="synonym">Commerson's nightshade</name>
    <dbReference type="NCBI Taxonomy" id="4109"/>
    <lineage>
        <taxon>Eukaryota</taxon>
        <taxon>Viridiplantae</taxon>
        <taxon>Streptophyta</taxon>
        <taxon>Embryophyta</taxon>
        <taxon>Tracheophyta</taxon>
        <taxon>Spermatophyta</taxon>
        <taxon>Magnoliopsida</taxon>
        <taxon>eudicotyledons</taxon>
        <taxon>Gunneridae</taxon>
        <taxon>Pentapetalae</taxon>
        <taxon>asterids</taxon>
        <taxon>lamiids</taxon>
        <taxon>Solanales</taxon>
        <taxon>Solanaceae</taxon>
        <taxon>Solanoideae</taxon>
        <taxon>Solaneae</taxon>
        <taxon>Solanum</taxon>
    </lineage>
</organism>
<evidence type="ECO:0000313" key="1">
    <source>
        <dbReference type="EMBL" id="KAG5584249.1"/>
    </source>
</evidence>
<dbReference type="OrthoDB" id="768353at2759"/>
<dbReference type="Proteomes" id="UP000824120">
    <property type="component" value="Chromosome 9"/>
</dbReference>
<dbReference type="AlphaFoldDB" id="A0A9J5X7H4"/>
<protein>
    <recommendedName>
        <fullName evidence="3">Reverse transcriptase domain-containing protein</fullName>
    </recommendedName>
</protein>
<reference evidence="1 2" key="1">
    <citation type="submission" date="2020-09" db="EMBL/GenBank/DDBJ databases">
        <title>De no assembly of potato wild relative species, Solanum commersonii.</title>
        <authorList>
            <person name="Cho K."/>
        </authorList>
    </citation>
    <scope>NUCLEOTIDE SEQUENCE [LARGE SCALE GENOMIC DNA]</scope>
    <source>
        <strain evidence="1">LZ3.2</strain>
        <tissue evidence="1">Leaf</tissue>
    </source>
</reference>
<name>A0A9J5X7H4_SOLCO</name>
<dbReference type="PANTHER" id="PTHR46238:SF8">
    <property type="entry name" value="ENDONUCLEASE_EXONUCLEASE_PHOSPHATASE DOMAIN-CONTAINING PROTEIN"/>
    <property type="match status" value="1"/>
</dbReference>
<evidence type="ECO:0000313" key="2">
    <source>
        <dbReference type="Proteomes" id="UP000824120"/>
    </source>
</evidence>
<accession>A0A9J5X7H4</accession>
<dbReference type="PANTHER" id="PTHR46238">
    <property type="entry name" value="REVERSE TRANSCRIPTASE DOMAIN-CONTAINING PROTEIN"/>
    <property type="match status" value="1"/>
</dbReference>
<sequence length="160" mass="18648">MTLKWLVTNFRGDLEYFPVEIRLHQGSVLILFLFVLLVNELTQSIQKKIRWCMLFADDIVISKVKLSKTKIKYLESKFSVALDETDVEVRLVTKTILKREKFKYLTLASGILCDNKVPPKRKGESYKVMVKLSLLYGVECLPVKNTHIQKLHVVEMRMSK</sequence>
<dbReference type="EMBL" id="JACXVP010000009">
    <property type="protein sequence ID" value="KAG5584249.1"/>
    <property type="molecule type" value="Genomic_DNA"/>
</dbReference>
<proteinExistence type="predicted"/>